<keyword evidence="2" id="KW-1185">Reference proteome</keyword>
<evidence type="ECO:0000313" key="1">
    <source>
        <dbReference type="EMBL" id="BBI50514.1"/>
    </source>
</evidence>
<gene>
    <name evidence="1" type="ORF">HORIV_29350</name>
</gene>
<name>A0ABN5WUC6_9GAMM</name>
<accession>A0ABN5WUC6</accession>
<evidence type="ECO:0008006" key="3">
    <source>
        <dbReference type="Google" id="ProtNLM"/>
    </source>
</evidence>
<dbReference type="EMBL" id="AP019416">
    <property type="protein sequence ID" value="BBI50514.1"/>
    <property type="molecule type" value="Genomic_DNA"/>
</dbReference>
<protein>
    <recommendedName>
        <fullName evidence="3">Citrate transporter-like domain-containing protein</fullName>
    </recommendedName>
</protein>
<sequence length="70" mass="7910">MLVGTIVLLSGIMNNVGALALLLPVAMRLAREHNTSPFLTAYASGVWLFARRFDHLDWHPAQYHYFQLSP</sequence>
<evidence type="ECO:0000313" key="2">
    <source>
        <dbReference type="Proteomes" id="UP000289555"/>
    </source>
</evidence>
<proteinExistence type="predicted"/>
<reference evidence="2" key="1">
    <citation type="journal article" date="2019" name="Microbiol. Resour. Announc.">
        <title>Complete Genome Sequence of Halomonas olivaria, a Moderately Halophilic Bacterium Isolated from Olive Processing Effluents, Obtained by Nanopore Sequencing.</title>
        <authorList>
            <person name="Nagata S."/>
            <person name="Ii K.M."/>
            <person name="Tsukimi T."/>
            <person name="Miura M.C."/>
            <person name="Galipon J."/>
            <person name="Arakawa K."/>
        </authorList>
    </citation>
    <scope>NUCLEOTIDE SEQUENCE [LARGE SCALE GENOMIC DNA]</scope>
    <source>
        <strain evidence="2">TYRC17</strain>
    </source>
</reference>
<organism evidence="1 2">
    <name type="scientific">Vreelandella olivaria</name>
    <dbReference type="NCBI Taxonomy" id="390919"/>
    <lineage>
        <taxon>Bacteria</taxon>
        <taxon>Pseudomonadati</taxon>
        <taxon>Pseudomonadota</taxon>
        <taxon>Gammaproteobacteria</taxon>
        <taxon>Oceanospirillales</taxon>
        <taxon>Halomonadaceae</taxon>
        <taxon>Vreelandella</taxon>
    </lineage>
</organism>
<dbReference type="Proteomes" id="UP000289555">
    <property type="component" value="Chromosome"/>
</dbReference>